<feature type="transmembrane region" description="Helical" evidence="7">
    <location>
        <begin position="64"/>
        <end position="85"/>
    </location>
</feature>
<gene>
    <name evidence="10" type="ORF">DWX20_06430</name>
</gene>
<evidence type="ECO:0000259" key="8">
    <source>
        <dbReference type="Pfam" id="PF00924"/>
    </source>
</evidence>
<reference evidence="10 11" key="1">
    <citation type="submission" date="2018-08" db="EMBL/GenBank/DDBJ databases">
        <title>A genome reference for cultivated species of the human gut microbiota.</title>
        <authorList>
            <person name="Zou Y."/>
            <person name="Xue W."/>
            <person name="Luo G."/>
        </authorList>
    </citation>
    <scope>NUCLEOTIDE SEQUENCE [LARGE SCALE GENOMIC DNA]</scope>
    <source>
        <strain evidence="10 11">AF18-46</strain>
    </source>
</reference>
<evidence type="ECO:0000256" key="1">
    <source>
        <dbReference type="ARBA" id="ARBA00004651"/>
    </source>
</evidence>
<feature type="domain" description="Mechanosensitive ion channel MscS" evidence="8">
    <location>
        <begin position="113"/>
        <end position="174"/>
    </location>
</feature>
<name>A0A412PFL9_9FIRM</name>
<dbReference type="AlphaFoldDB" id="A0A412PFL9"/>
<sequence length="289" mass="32093">MMGNIVKENSVFLFGNTIFENGAVGFIITFLITVIIAKIFTTILEKLVDHAMKKDARASMPFKYLLKILRTVIYVIATFAILMNVKPLQSVSTAILGATSVMTVVVGLAAQETFGNFIAGFFIVIYQPFHVGDMVNLPEKNISGTVIEITFRHTILNTIENTKIIVPNSTMNSAIVEDKAFGQKTYIRYLVLSVAYNTDIDKLERVITDVVVNTDGVIDTRSAEAKEKNLPINITVNEFLDSGIQIRFPFTTKSLGKSVETASKIRKALLVAFRENGIEIPYTKIQILK</sequence>
<evidence type="ECO:0000256" key="2">
    <source>
        <dbReference type="ARBA" id="ARBA00008017"/>
    </source>
</evidence>
<keyword evidence="6 7" id="KW-0472">Membrane</keyword>
<dbReference type="Pfam" id="PF00924">
    <property type="entry name" value="MS_channel_2nd"/>
    <property type="match status" value="1"/>
</dbReference>
<evidence type="ECO:0000256" key="3">
    <source>
        <dbReference type="ARBA" id="ARBA00022475"/>
    </source>
</evidence>
<evidence type="ECO:0000256" key="5">
    <source>
        <dbReference type="ARBA" id="ARBA00022989"/>
    </source>
</evidence>
<accession>A0A412PFL9</accession>
<feature type="transmembrane region" description="Helical" evidence="7">
    <location>
        <begin position="23"/>
        <end position="44"/>
    </location>
</feature>
<dbReference type="InterPro" id="IPR045275">
    <property type="entry name" value="MscS_archaea/bacteria_type"/>
</dbReference>
<dbReference type="GO" id="GO:0008381">
    <property type="term" value="F:mechanosensitive monoatomic ion channel activity"/>
    <property type="evidence" value="ECO:0007669"/>
    <property type="project" value="InterPro"/>
</dbReference>
<dbReference type="InterPro" id="IPR011066">
    <property type="entry name" value="MscS_channel_C_sf"/>
</dbReference>
<dbReference type="Pfam" id="PF21082">
    <property type="entry name" value="MS_channel_3rd"/>
    <property type="match status" value="1"/>
</dbReference>
<dbReference type="GO" id="GO:0005886">
    <property type="term" value="C:plasma membrane"/>
    <property type="evidence" value="ECO:0007669"/>
    <property type="project" value="UniProtKB-SubCell"/>
</dbReference>
<evidence type="ECO:0000256" key="7">
    <source>
        <dbReference type="SAM" id="Phobius"/>
    </source>
</evidence>
<evidence type="ECO:0000313" key="11">
    <source>
        <dbReference type="Proteomes" id="UP000284731"/>
    </source>
</evidence>
<evidence type="ECO:0000259" key="9">
    <source>
        <dbReference type="Pfam" id="PF21082"/>
    </source>
</evidence>
<dbReference type="Gene3D" id="2.30.30.60">
    <property type="match status" value="1"/>
</dbReference>
<dbReference type="Gene3D" id="3.30.70.100">
    <property type="match status" value="1"/>
</dbReference>
<comment type="similarity">
    <text evidence="2">Belongs to the MscS (TC 1.A.23) family.</text>
</comment>
<dbReference type="PANTHER" id="PTHR30221:SF1">
    <property type="entry name" value="SMALL-CONDUCTANCE MECHANOSENSITIVE CHANNEL"/>
    <property type="match status" value="1"/>
</dbReference>
<organism evidence="10 11">
    <name type="scientific">Solobacterium moorei</name>
    <dbReference type="NCBI Taxonomy" id="102148"/>
    <lineage>
        <taxon>Bacteria</taxon>
        <taxon>Bacillati</taxon>
        <taxon>Bacillota</taxon>
        <taxon>Erysipelotrichia</taxon>
        <taxon>Erysipelotrichales</taxon>
        <taxon>Erysipelotrichaceae</taxon>
        <taxon>Solobacterium</taxon>
    </lineage>
</organism>
<dbReference type="EMBL" id="QRWX01000002">
    <property type="protein sequence ID" value="RGT56435.1"/>
    <property type="molecule type" value="Genomic_DNA"/>
</dbReference>
<dbReference type="Gene3D" id="1.10.287.1260">
    <property type="match status" value="1"/>
</dbReference>
<dbReference type="SUPFAM" id="SSF82689">
    <property type="entry name" value="Mechanosensitive channel protein MscS (YggB), C-terminal domain"/>
    <property type="match status" value="1"/>
</dbReference>
<keyword evidence="5 7" id="KW-1133">Transmembrane helix</keyword>
<protein>
    <submittedName>
        <fullName evidence="10">Mechanosensitive ion channel family protein</fullName>
    </submittedName>
</protein>
<dbReference type="InterPro" id="IPR049278">
    <property type="entry name" value="MS_channel_C"/>
</dbReference>
<dbReference type="PANTHER" id="PTHR30221">
    <property type="entry name" value="SMALL-CONDUCTANCE MECHANOSENSITIVE CHANNEL"/>
    <property type="match status" value="1"/>
</dbReference>
<evidence type="ECO:0000256" key="6">
    <source>
        <dbReference type="ARBA" id="ARBA00023136"/>
    </source>
</evidence>
<proteinExistence type="inferred from homology"/>
<dbReference type="SUPFAM" id="SSF50182">
    <property type="entry name" value="Sm-like ribonucleoproteins"/>
    <property type="match status" value="1"/>
</dbReference>
<dbReference type="InterPro" id="IPR006685">
    <property type="entry name" value="MscS_channel_2nd"/>
</dbReference>
<evidence type="ECO:0000313" key="10">
    <source>
        <dbReference type="EMBL" id="RGT56435.1"/>
    </source>
</evidence>
<comment type="subcellular location">
    <subcellularLocation>
        <location evidence="1">Cell membrane</location>
        <topology evidence="1">Multi-pass membrane protein</topology>
    </subcellularLocation>
</comment>
<keyword evidence="4 7" id="KW-0812">Transmembrane</keyword>
<comment type="caution">
    <text evidence="10">The sequence shown here is derived from an EMBL/GenBank/DDBJ whole genome shotgun (WGS) entry which is preliminary data.</text>
</comment>
<dbReference type="Proteomes" id="UP000284731">
    <property type="component" value="Unassembled WGS sequence"/>
</dbReference>
<evidence type="ECO:0000256" key="4">
    <source>
        <dbReference type="ARBA" id="ARBA00022692"/>
    </source>
</evidence>
<keyword evidence="3" id="KW-1003">Cell membrane</keyword>
<dbReference type="InterPro" id="IPR010920">
    <property type="entry name" value="LSM_dom_sf"/>
</dbReference>
<dbReference type="InterPro" id="IPR023408">
    <property type="entry name" value="MscS_beta-dom_sf"/>
</dbReference>
<feature type="domain" description="Mechanosensitive ion channel MscS C-terminal" evidence="9">
    <location>
        <begin position="191"/>
        <end position="280"/>
    </location>
</feature>